<dbReference type="EMBL" id="JACOOK010000001">
    <property type="protein sequence ID" value="MBC5615865.1"/>
    <property type="molecule type" value="Genomic_DNA"/>
</dbReference>
<feature type="signal peptide" evidence="1">
    <location>
        <begin position="1"/>
        <end position="24"/>
    </location>
</feature>
<sequence length="410" mass="45840">MKRIYLLLNAATLLACLFCFPLSGKRKTPQPAEPAAREYWIATLDRTALPVLTALSEQRLKAAMPLETKIDRAQHVGYLEAFGRTLTGIAPWLELGPDSTVEGRKRAHYIELVLKCLDNATNPESADCMNFTEYQQPLVDAAFLAHGLVRAPKQIWGRLDERVKRQVVDALKSTRTIRTPTNNWLLFSGIIEAFLLDNDYGGDLMRIDFAVNKHLERYKGDGTYSDGDLFQWDYYNSFVIQPMLLDVVRILHKRKLVSDKTFQDVQRRIQRYAAVQERLISPEGAFPPIGRSLAYRIGAFQALGQVALGHLLPAEVAPAQVRCALTAVMKRMMEAPGTFDEKGWLKIGFCGAQPGIGEGYINTGSLYLCCAGFLPLGLPADDPFWNAPDADWTSLKLWKGIDLPADHAVN</sequence>
<accession>A0ABR7CKF2</accession>
<evidence type="ECO:0000313" key="4">
    <source>
        <dbReference type="Proteomes" id="UP000636891"/>
    </source>
</evidence>
<feature type="chain" id="PRO_5047248686" evidence="1">
    <location>
        <begin position="25"/>
        <end position="410"/>
    </location>
</feature>
<evidence type="ECO:0000259" key="2">
    <source>
        <dbReference type="Pfam" id="PF10022"/>
    </source>
</evidence>
<evidence type="ECO:0000313" key="3">
    <source>
        <dbReference type="EMBL" id="MBC5615865.1"/>
    </source>
</evidence>
<organism evidence="3 4">
    <name type="scientific">Alistipes hominis</name>
    <dbReference type="NCBI Taxonomy" id="2763015"/>
    <lineage>
        <taxon>Bacteria</taxon>
        <taxon>Pseudomonadati</taxon>
        <taxon>Bacteroidota</taxon>
        <taxon>Bacteroidia</taxon>
        <taxon>Bacteroidales</taxon>
        <taxon>Rikenellaceae</taxon>
        <taxon>Alistipes</taxon>
    </lineage>
</organism>
<gene>
    <name evidence="3" type="ORF">H8S08_02355</name>
</gene>
<dbReference type="RefSeq" id="WP_118656384.1">
    <property type="nucleotide sequence ID" value="NZ_JACOOK010000001.1"/>
</dbReference>
<dbReference type="PANTHER" id="PTHR35339">
    <property type="entry name" value="LINALOOL DEHYDRATASE_ISOMERASE DOMAIN-CONTAINING PROTEIN"/>
    <property type="match status" value="1"/>
</dbReference>
<name>A0ABR7CKF2_9BACT</name>
<dbReference type="PIRSF" id="PIRSF014753">
    <property type="entry name" value="UCP014753"/>
    <property type="match status" value="1"/>
</dbReference>
<comment type="caution">
    <text evidence="3">The sequence shown here is derived from an EMBL/GenBank/DDBJ whole genome shotgun (WGS) entry which is preliminary data.</text>
</comment>
<dbReference type="Proteomes" id="UP000636891">
    <property type="component" value="Unassembled WGS sequence"/>
</dbReference>
<dbReference type="PROSITE" id="PS51257">
    <property type="entry name" value="PROKAR_LIPOPROTEIN"/>
    <property type="match status" value="1"/>
</dbReference>
<dbReference type="InterPro" id="IPR049349">
    <property type="entry name" value="DUF2264_N"/>
</dbReference>
<keyword evidence="4" id="KW-1185">Reference proteome</keyword>
<reference evidence="3 4" key="1">
    <citation type="submission" date="2020-08" db="EMBL/GenBank/DDBJ databases">
        <title>Genome public.</title>
        <authorList>
            <person name="Liu C."/>
            <person name="Sun Q."/>
        </authorList>
    </citation>
    <scope>NUCLEOTIDE SEQUENCE [LARGE SCALE GENOMIC DNA]</scope>
    <source>
        <strain evidence="3 4">New-7</strain>
    </source>
</reference>
<dbReference type="PANTHER" id="PTHR35339:SF3">
    <property type="entry name" value="DUF2264 DOMAIN-CONTAINING PROTEIN"/>
    <property type="match status" value="1"/>
</dbReference>
<protein>
    <submittedName>
        <fullName evidence="3">DUF2264 domain-containing protein</fullName>
    </submittedName>
</protein>
<proteinExistence type="predicted"/>
<feature type="domain" description="DUF2264" evidence="2">
    <location>
        <begin position="37"/>
        <end position="392"/>
    </location>
</feature>
<dbReference type="Pfam" id="PF10022">
    <property type="entry name" value="DUF2264"/>
    <property type="match status" value="1"/>
</dbReference>
<evidence type="ECO:0000256" key="1">
    <source>
        <dbReference type="SAM" id="SignalP"/>
    </source>
</evidence>
<dbReference type="InterPro" id="IPR016624">
    <property type="entry name" value="UCP014753"/>
</dbReference>
<keyword evidence="1" id="KW-0732">Signal</keyword>